<dbReference type="CDD" id="cd03375">
    <property type="entry name" value="TPP_OGFOR"/>
    <property type="match status" value="1"/>
</dbReference>
<evidence type="ECO:0000256" key="2">
    <source>
        <dbReference type="ARBA" id="ARBA00001964"/>
    </source>
</evidence>
<comment type="cofactor">
    <cofactor evidence="3">
        <name>[4Fe-4S] cluster</name>
        <dbReference type="ChEBI" id="CHEBI:49883"/>
    </cofactor>
</comment>
<evidence type="ECO:0000259" key="10">
    <source>
        <dbReference type="Pfam" id="PF02775"/>
    </source>
</evidence>
<dbReference type="AlphaFoldDB" id="A0A3B0ZTG3"/>
<evidence type="ECO:0000256" key="4">
    <source>
        <dbReference type="ARBA" id="ARBA00022723"/>
    </source>
</evidence>
<proteinExistence type="predicted"/>
<dbReference type="NCBIfam" id="TIGR02177">
    <property type="entry name" value="PorB_KorB"/>
    <property type="match status" value="1"/>
</dbReference>
<dbReference type="SUPFAM" id="SSF52518">
    <property type="entry name" value="Thiamin diphosphate-binding fold (THDP-binding)"/>
    <property type="match status" value="1"/>
</dbReference>
<dbReference type="GO" id="GO:0046872">
    <property type="term" value="F:metal ion binding"/>
    <property type="evidence" value="ECO:0007669"/>
    <property type="project" value="UniProtKB-KW"/>
</dbReference>
<keyword evidence="6 12" id="KW-0560">Oxidoreductase</keyword>
<dbReference type="GO" id="GO:0016625">
    <property type="term" value="F:oxidoreductase activity, acting on the aldehyde or oxo group of donors, iron-sulfur protein as acceptor"/>
    <property type="evidence" value="ECO:0007669"/>
    <property type="project" value="UniProtKB-ARBA"/>
</dbReference>
<evidence type="ECO:0000256" key="1">
    <source>
        <dbReference type="ARBA" id="ARBA00001946"/>
    </source>
</evidence>
<dbReference type="GO" id="GO:0051536">
    <property type="term" value="F:iron-sulfur cluster binding"/>
    <property type="evidence" value="ECO:0007669"/>
    <property type="project" value="UniProtKB-KW"/>
</dbReference>
<evidence type="ECO:0000259" key="11">
    <source>
        <dbReference type="Pfam" id="PF12367"/>
    </source>
</evidence>
<dbReference type="Gene3D" id="3.40.50.970">
    <property type="match status" value="1"/>
</dbReference>
<dbReference type="GO" id="GO:0045333">
    <property type="term" value="P:cellular respiration"/>
    <property type="evidence" value="ECO:0007669"/>
    <property type="project" value="UniProtKB-ARBA"/>
</dbReference>
<keyword evidence="8" id="KW-0411">Iron-sulfur</keyword>
<dbReference type="PANTHER" id="PTHR48084:SF2">
    <property type="entry name" value="PYRUVATE FERREDOXIN_FLAVODOXIN OXIDOREDUCTASE, BETA SUBUNIT"/>
    <property type="match status" value="1"/>
</dbReference>
<dbReference type="EC" id="1.2.7.-" evidence="12"/>
<dbReference type="Pfam" id="PF02775">
    <property type="entry name" value="TPP_enzyme_C"/>
    <property type="match status" value="1"/>
</dbReference>
<keyword evidence="5" id="KW-0460">Magnesium</keyword>
<dbReference type="InterPro" id="IPR011766">
    <property type="entry name" value="TPP_enzyme_TPP-bd"/>
</dbReference>
<gene>
    <name evidence="12" type="ORF">MNBD_GAMMA21-1820</name>
</gene>
<evidence type="ECO:0000313" key="12">
    <source>
        <dbReference type="EMBL" id="VAW90742.1"/>
    </source>
</evidence>
<reference evidence="12" key="1">
    <citation type="submission" date="2018-06" db="EMBL/GenBank/DDBJ databases">
        <authorList>
            <person name="Zhirakovskaya E."/>
        </authorList>
    </citation>
    <scope>NUCLEOTIDE SEQUENCE</scope>
</reference>
<dbReference type="Pfam" id="PF12367">
    <property type="entry name" value="PFO_beta_C"/>
    <property type="match status" value="1"/>
</dbReference>
<dbReference type="PANTHER" id="PTHR48084">
    <property type="entry name" value="2-OXOGLUTARATE OXIDOREDUCTASE SUBUNIT KORB-RELATED"/>
    <property type="match status" value="1"/>
</dbReference>
<dbReference type="InterPro" id="IPR032686">
    <property type="entry name" value="PFO_beta_C"/>
</dbReference>
<evidence type="ECO:0000256" key="3">
    <source>
        <dbReference type="ARBA" id="ARBA00001966"/>
    </source>
</evidence>
<name>A0A3B0ZTG3_9ZZZZ</name>
<evidence type="ECO:0000256" key="6">
    <source>
        <dbReference type="ARBA" id="ARBA00023002"/>
    </source>
</evidence>
<evidence type="ECO:0000256" key="9">
    <source>
        <dbReference type="ARBA" id="ARBA00023052"/>
    </source>
</evidence>
<dbReference type="GO" id="GO:0030976">
    <property type="term" value="F:thiamine pyrophosphate binding"/>
    <property type="evidence" value="ECO:0007669"/>
    <property type="project" value="InterPro"/>
</dbReference>
<dbReference type="InterPro" id="IPR029061">
    <property type="entry name" value="THDP-binding"/>
</dbReference>
<dbReference type="InterPro" id="IPR011896">
    <property type="entry name" value="OFOB"/>
</dbReference>
<evidence type="ECO:0000256" key="7">
    <source>
        <dbReference type="ARBA" id="ARBA00023004"/>
    </source>
</evidence>
<evidence type="ECO:0000256" key="5">
    <source>
        <dbReference type="ARBA" id="ARBA00022842"/>
    </source>
</evidence>
<feature type="domain" description="Pyruvate ferredoxin oxidoreductase beta subunit C-terminal" evidence="11">
    <location>
        <begin position="198"/>
        <end position="271"/>
    </location>
</feature>
<keyword evidence="7" id="KW-0408">Iron</keyword>
<keyword evidence="9" id="KW-0786">Thiamine pyrophosphate</keyword>
<accession>A0A3B0ZTG3</accession>
<evidence type="ECO:0000256" key="8">
    <source>
        <dbReference type="ARBA" id="ARBA00023014"/>
    </source>
</evidence>
<sequence>MSPKDYSIDVHNDWCAGCGDYGILTALEKALLELGLPVHQVAVFAGIGCSGKTPYYLAANGIHTLHGRVLPFAAGAKLAKPELTVVAVGGDGDGLGIGAGHFLNAGRRDLDITYLLFNNGVYGLTKGQAAPTLRRGEKTRRMIQANLQSHLNPIMMAMTAGFTWIGRGYAYNAHHLRTLIQNAITHKGSAFLEILQPCPVYNDVNDQQWYEHCEATSQPRLYSLEDEDYDPYVDTDTEQSVFEKKIAQCILKAQEWDEHIPVGLFYQDRSKLDLSKPSTEQESAYNKRAPVKHNSIDMQELYNKLII</sequence>
<dbReference type="InterPro" id="IPR051457">
    <property type="entry name" value="2-oxoacid:Fd_oxidoreductase"/>
</dbReference>
<comment type="cofactor">
    <cofactor evidence="1">
        <name>Mg(2+)</name>
        <dbReference type="ChEBI" id="CHEBI:18420"/>
    </cofactor>
</comment>
<protein>
    <submittedName>
        <fullName evidence="12">2-oxoglutarate/2-oxoacid ferredoxin oxidoreductase, beta subunit</fullName>
        <ecNumber evidence="12">1.2.7.-</ecNumber>
    </submittedName>
</protein>
<organism evidence="12">
    <name type="scientific">hydrothermal vent metagenome</name>
    <dbReference type="NCBI Taxonomy" id="652676"/>
    <lineage>
        <taxon>unclassified sequences</taxon>
        <taxon>metagenomes</taxon>
        <taxon>ecological metagenomes</taxon>
    </lineage>
</organism>
<comment type="cofactor">
    <cofactor evidence="2">
        <name>thiamine diphosphate</name>
        <dbReference type="ChEBI" id="CHEBI:58937"/>
    </cofactor>
</comment>
<keyword evidence="4" id="KW-0479">Metal-binding</keyword>
<feature type="domain" description="Thiamine pyrophosphate enzyme TPP-binding" evidence="10">
    <location>
        <begin position="47"/>
        <end position="194"/>
    </location>
</feature>
<dbReference type="EMBL" id="UOFR01000003">
    <property type="protein sequence ID" value="VAW90742.1"/>
    <property type="molecule type" value="Genomic_DNA"/>
</dbReference>